<keyword evidence="1" id="KW-0863">Zinc-finger</keyword>
<dbReference type="GO" id="GO:0008270">
    <property type="term" value="F:zinc ion binding"/>
    <property type="evidence" value="ECO:0007669"/>
    <property type="project" value="UniProtKB-KW"/>
</dbReference>
<dbReference type="OrthoDB" id="4748970at2759"/>
<name>A0A8K0X5U4_9PEZI</name>
<comment type="caution">
    <text evidence="4">The sequence shown here is derived from an EMBL/GenBank/DDBJ whole genome shotgun (WGS) entry which is preliminary data.</text>
</comment>
<keyword evidence="5" id="KW-1185">Reference proteome</keyword>
<dbReference type="SMART" id="SM00355">
    <property type="entry name" value="ZnF_C2H2"/>
    <property type="match status" value="2"/>
</dbReference>
<dbReference type="EMBL" id="JAGPXD010000002">
    <property type="protein sequence ID" value="KAH7366884.1"/>
    <property type="molecule type" value="Genomic_DNA"/>
</dbReference>
<feature type="domain" description="C2H2-type" evidence="3">
    <location>
        <begin position="133"/>
        <end position="165"/>
    </location>
</feature>
<keyword evidence="1" id="KW-0479">Metal-binding</keyword>
<dbReference type="InterPro" id="IPR013087">
    <property type="entry name" value="Znf_C2H2_type"/>
</dbReference>
<evidence type="ECO:0000259" key="3">
    <source>
        <dbReference type="PROSITE" id="PS50157"/>
    </source>
</evidence>
<keyword evidence="1" id="KW-0862">Zinc</keyword>
<proteinExistence type="predicted"/>
<evidence type="ECO:0000313" key="4">
    <source>
        <dbReference type="EMBL" id="KAH7366884.1"/>
    </source>
</evidence>
<organism evidence="4 5">
    <name type="scientific">Plectosphaerella cucumerina</name>
    <dbReference type="NCBI Taxonomy" id="40658"/>
    <lineage>
        <taxon>Eukaryota</taxon>
        <taxon>Fungi</taxon>
        <taxon>Dikarya</taxon>
        <taxon>Ascomycota</taxon>
        <taxon>Pezizomycotina</taxon>
        <taxon>Sordariomycetes</taxon>
        <taxon>Hypocreomycetidae</taxon>
        <taxon>Glomerellales</taxon>
        <taxon>Plectosphaerellaceae</taxon>
        <taxon>Plectosphaerella</taxon>
    </lineage>
</organism>
<protein>
    <recommendedName>
        <fullName evidence="3">C2H2-type domain-containing protein</fullName>
    </recommendedName>
</protein>
<dbReference type="Proteomes" id="UP000813385">
    <property type="component" value="Unassembled WGS sequence"/>
</dbReference>
<sequence length="241" mass="26724">MHPGSLEPPEPVSLTEQTGIPRKDNPPSASPGPNQFSVPSLFMPIKEGPPPFSPSLAMSKSISTSSHFLTPGLSYSQDSPSSLSQMSLVTPTTRKILPQKQSSRFVCTVQGCSVVLRTKSEQREHAKSHNKKFACDIGDCRQAFTSRKDLNRHKNKSGAHLNSSTLVFCCACGYRTPRDDHHRTHILESCKIQLEKTPSLAFTCKCGHEEHGVPEHMDHLESCHTTTIKPKQSRQAKRRRS</sequence>
<gene>
    <name evidence="4" type="ORF">B0T11DRAFT_48640</name>
</gene>
<feature type="region of interest" description="Disordered" evidence="2">
    <location>
        <begin position="1"/>
        <end position="44"/>
    </location>
</feature>
<evidence type="ECO:0000256" key="1">
    <source>
        <dbReference type="PROSITE-ProRule" id="PRU00042"/>
    </source>
</evidence>
<feature type="compositionally biased region" description="Basic residues" evidence="2">
    <location>
        <begin position="231"/>
        <end position="241"/>
    </location>
</feature>
<feature type="region of interest" description="Disordered" evidence="2">
    <location>
        <begin position="218"/>
        <end position="241"/>
    </location>
</feature>
<accession>A0A8K0X5U4</accession>
<dbReference type="AlphaFoldDB" id="A0A8K0X5U4"/>
<reference evidence="4" key="1">
    <citation type="journal article" date="2021" name="Nat. Commun.">
        <title>Genetic determinants of endophytism in the Arabidopsis root mycobiome.</title>
        <authorList>
            <person name="Mesny F."/>
            <person name="Miyauchi S."/>
            <person name="Thiergart T."/>
            <person name="Pickel B."/>
            <person name="Atanasova L."/>
            <person name="Karlsson M."/>
            <person name="Huettel B."/>
            <person name="Barry K.W."/>
            <person name="Haridas S."/>
            <person name="Chen C."/>
            <person name="Bauer D."/>
            <person name="Andreopoulos W."/>
            <person name="Pangilinan J."/>
            <person name="LaButti K."/>
            <person name="Riley R."/>
            <person name="Lipzen A."/>
            <person name="Clum A."/>
            <person name="Drula E."/>
            <person name="Henrissat B."/>
            <person name="Kohler A."/>
            <person name="Grigoriev I.V."/>
            <person name="Martin F.M."/>
            <person name="Hacquard S."/>
        </authorList>
    </citation>
    <scope>NUCLEOTIDE SEQUENCE</scope>
    <source>
        <strain evidence="4">MPI-CAGE-AT-0016</strain>
    </source>
</reference>
<evidence type="ECO:0000256" key="2">
    <source>
        <dbReference type="SAM" id="MobiDB-lite"/>
    </source>
</evidence>
<dbReference type="PROSITE" id="PS50157">
    <property type="entry name" value="ZINC_FINGER_C2H2_2"/>
    <property type="match status" value="1"/>
</dbReference>
<evidence type="ECO:0000313" key="5">
    <source>
        <dbReference type="Proteomes" id="UP000813385"/>
    </source>
</evidence>
<feature type="compositionally biased region" description="Pro residues" evidence="2">
    <location>
        <begin position="1"/>
        <end position="11"/>
    </location>
</feature>
<dbReference type="Gene3D" id="3.30.160.60">
    <property type="entry name" value="Classic Zinc Finger"/>
    <property type="match status" value="1"/>
</dbReference>